<dbReference type="Proteomes" id="UP000583929">
    <property type="component" value="Unassembled WGS sequence"/>
</dbReference>
<organism evidence="1 3">
    <name type="scientific">Cannabis sativa</name>
    <name type="common">Hemp</name>
    <name type="synonym">Marijuana</name>
    <dbReference type="NCBI Taxonomy" id="3483"/>
    <lineage>
        <taxon>Eukaryota</taxon>
        <taxon>Viridiplantae</taxon>
        <taxon>Streptophyta</taxon>
        <taxon>Embryophyta</taxon>
        <taxon>Tracheophyta</taxon>
        <taxon>Spermatophyta</taxon>
        <taxon>Magnoliopsida</taxon>
        <taxon>eudicotyledons</taxon>
        <taxon>Gunneridae</taxon>
        <taxon>Pentapetalae</taxon>
        <taxon>rosids</taxon>
        <taxon>fabids</taxon>
        <taxon>Rosales</taxon>
        <taxon>Cannabaceae</taxon>
        <taxon>Cannabis</taxon>
    </lineage>
</organism>
<gene>
    <name evidence="1" type="ORF">F8388_017050</name>
    <name evidence="2" type="ORF">G4B88_001927</name>
</gene>
<evidence type="ECO:0000313" key="1">
    <source>
        <dbReference type="EMBL" id="KAF4380696.1"/>
    </source>
</evidence>
<name>A0A7J6GCJ6_CANSA</name>
<evidence type="ECO:0000313" key="4">
    <source>
        <dbReference type="Proteomes" id="UP000583929"/>
    </source>
</evidence>
<dbReference type="EMBL" id="JAATIQ010000049">
    <property type="protein sequence ID" value="KAF4393193.1"/>
    <property type="molecule type" value="Genomic_DNA"/>
</dbReference>
<dbReference type="EMBL" id="JAATIP010000064">
    <property type="protein sequence ID" value="KAF4380696.1"/>
    <property type="molecule type" value="Genomic_DNA"/>
</dbReference>
<proteinExistence type="predicted"/>
<protein>
    <submittedName>
        <fullName evidence="1">Uncharacterized protein</fullName>
    </submittedName>
</protein>
<dbReference type="AlphaFoldDB" id="A0A7J6GCJ6"/>
<reference evidence="3 4" key="1">
    <citation type="journal article" date="2020" name="bioRxiv">
        <title>Sequence and annotation of 42 cannabis genomes reveals extensive copy number variation in cannabinoid synthesis and pathogen resistance genes.</title>
        <authorList>
            <person name="Mckernan K.J."/>
            <person name="Helbert Y."/>
            <person name="Kane L.T."/>
            <person name="Ebling H."/>
            <person name="Zhang L."/>
            <person name="Liu B."/>
            <person name="Eaton Z."/>
            <person name="Mclaughlin S."/>
            <person name="Kingan S."/>
            <person name="Baybayan P."/>
            <person name="Concepcion G."/>
            <person name="Jordan M."/>
            <person name="Riva A."/>
            <person name="Barbazuk W."/>
            <person name="Harkins T."/>
        </authorList>
    </citation>
    <scope>NUCLEOTIDE SEQUENCE [LARGE SCALE GENOMIC DNA]</scope>
    <source>
        <strain evidence="3 4">cv. Jamaican Lion 4</strain>
        <strain evidence="2">Father</strain>
        <strain evidence="1">Mother</strain>
        <tissue evidence="1">Leaf</tissue>
    </source>
</reference>
<keyword evidence="4" id="KW-1185">Reference proteome</keyword>
<accession>A0A7J6GCJ6</accession>
<sequence>MERWIIISVSDYASDSLRKLVKIKGWQVLTIGNSKMPSDWSLKGVIFHPFPPQLFFSISFFVSFSCSNQKEVAEELFTSLSVVGERLDDSLLLVYMGVRTSLFASLSVVGEMLDSTVVWSLFASLSVVGERLDSTRCCCLFACFPELPAVIPLEVPPQTQKKSRTVTSTGSVPLSSVSASPVFSTHLSQNLIPVLPINQLRD</sequence>
<evidence type="ECO:0000313" key="3">
    <source>
        <dbReference type="Proteomes" id="UP000525078"/>
    </source>
</evidence>
<comment type="caution">
    <text evidence="1">The sequence shown here is derived from an EMBL/GenBank/DDBJ whole genome shotgun (WGS) entry which is preliminary data.</text>
</comment>
<dbReference type="Proteomes" id="UP000525078">
    <property type="component" value="Unassembled WGS sequence"/>
</dbReference>
<evidence type="ECO:0000313" key="2">
    <source>
        <dbReference type="EMBL" id="KAF4393193.1"/>
    </source>
</evidence>